<keyword evidence="2" id="KW-0862">Zinc</keyword>
<evidence type="ECO:0000259" key="7">
    <source>
        <dbReference type="SMART" id="SM00906"/>
    </source>
</evidence>
<feature type="domain" description="Xylanolytic transcriptional activator regulatory" evidence="7">
    <location>
        <begin position="243"/>
        <end position="316"/>
    </location>
</feature>
<reference evidence="8" key="1">
    <citation type="journal article" date="2020" name="Microb. Genom.">
        <title>Genetic diversity of clinical and environmental Mucorales isolates obtained from an investigation of mucormycosis cases among solid organ transplant recipients.</title>
        <authorList>
            <person name="Nguyen M.H."/>
            <person name="Kaul D."/>
            <person name="Muto C."/>
            <person name="Cheng S.J."/>
            <person name="Richter R.A."/>
            <person name="Bruno V.M."/>
            <person name="Liu G."/>
            <person name="Beyhan S."/>
            <person name="Sundermann A.J."/>
            <person name="Mounaud S."/>
            <person name="Pasculle A.W."/>
            <person name="Nierman W.C."/>
            <person name="Driscoll E."/>
            <person name="Cumbie R."/>
            <person name="Clancy C.J."/>
            <person name="Dupont C.L."/>
        </authorList>
    </citation>
    <scope>NUCLEOTIDE SEQUENCE</scope>
    <source>
        <strain evidence="8">GL11</strain>
    </source>
</reference>
<dbReference type="EMBL" id="JAANQT010001224">
    <property type="protein sequence ID" value="KAG1306030.1"/>
    <property type="molecule type" value="Genomic_DNA"/>
</dbReference>
<dbReference type="OrthoDB" id="39175at2759"/>
<dbReference type="GO" id="GO:0006351">
    <property type="term" value="P:DNA-templated transcription"/>
    <property type="evidence" value="ECO:0007669"/>
    <property type="project" value="InterPro"/>
</dbReference>
<dbReference type="Pfam" id="PF04082">
    <property type="entry name" value="Fungal_trans"/>
    <property type="match status" value="1"/>
</dbReference>
<evidence type="ECO:0000256" key="2">
    <source>
        <dbReference type="ARBA" id="ARBA00022833"/>
    </source>
</evidence>
<dbReference type="InterPro" id="IPR051615">
    <property type="entry name" value="Transcr_Regulatory_Elem"/>
</dbReference>
<protein>
    <recommendedName>
        <fullName evidence="7">Xylanolytic transcriptional activator regulatory domain-containing protein</fullName>
    </recommendedName>
</protein>
<keyword evidence="6" id="KW-0539">Nucleus</keyword>
<proteinExistence type="predicted"/>
<evidence type="ECO:0000256" key="3">
    <source>
        <dbReference type="ARBA" id="ARBA00023015"/>
    </source>
</evidence>
<sequence length="665" mass="76049">MLVDLSKKGEIQSNRLLMELNSPLETPTGEQIRARPIRRVPKSERNKVFFWQQDKAGRKKRDSGWSEDPKEGVDEGLGQLAMDENGQVRYLGKSSGYYLLQNCKTYQNGAFHFTHYGKRLKRIYLVADPVELPPKDLSEHLIRLYFDHLYPFLPLFFQRQLFSSVERQVTPLLLNSIYAVASRISTDVRVRSDPALPETAGDVFFERAKKLLDASYDKPTLSTVQSLLLLASHQHGTRKSARAWLYSGMAFRMAQDLGLHRNCDHWNLSPEECERRKRVFWCCYVVDRLGSAMYGRATTFEEKDCDVPFPSVDDHDLLSAKGEPVIRLLDNFINLIKLCDILGHVLKHIYYVRSLQSTATKQIDSILTILNKRLHQWHDQLPNPLKMHPKSDALPCVAVCQLHLVYYTTLILLHRMFIPGPDQGLSTLVPCASICASAADSILYITHHMLEHNRLVYVMNYAVYYVFTAGIIFTRQASHSEKSAEEAKIKVTRCMQVLDEIELTWITASKNSQILAELSGLQQQPSTTGLNPPHTLYPNFALSQPTSMDPFAAPDIIPVDVKPFHPSFWEPSLDHWNSFSPQQEIPMYQEKHHLIHNDQHVDVLTGVCLPLESATDDHKPTDGFMSYVHHHRTLHPSAEEDGGRPSSSHNRNNHVLEDTANAYYW</sequence>
<name>A0A9P6X5W4_RHIOR</name>
<keyword evidence="1" id="KW-0479">Metal-binding</keyword>
<dbReference type="SMART" id="SM00906">
    <property type="entry name" value="Fungal_trans"/>
    <property type="match status" value="1"/>
</dbReference>
<dbReference type="InterPro" id="IPR007219">
    <property type="entry name" value="XnlR_reg_dom"/>
</dbReference>
<accession>A0A9P6X5W4</accession>
<dbReference type="GO" id="GO:0008270">
    <property type="term" value="F:zinc ion binding"/>
    <property type="evidence" value="ECO:0007669"/>
    <property type="project" value="InterPro"/>
</dbReference>
<dbReference type="PANTHER" id="PTHR31313">
    <property type="entry name" value="TY1 ENHANCER ACTIVATOR"/>
    <property type="match status" value="1"/>
</dbReference>
<keyword evidence="3" id="KW-0805">Transcription regulation</keyword>
<dbReference type="Proteomes" id="UP000716291">
    <property type="component" value="Unassembled WGS sequence"/>
</dbReference>
<evidence type="ECO:0000313" key="8">
    <source>
        <dbReference type="EMBL" id="KAG1306030.1"/>
    </source>
</evidence>
<keyword evidence="5" id="KW-0804">Transcription</keyword>
<dbReference type="PANTHER" id="PTHR31313:SF78">
    <property type="entry name" value="TRANSCRIPTION FACTOR DOMAIN-CONTAINING PROTEIN"/>
    <property type="match status" value="1"/>
</dbReference>
<evidence type="ECO:0000256" key="4">
    <source>
        <dbReference type="ARBA" id="ARBA00023125"/>
    </source>
</evidence>
<keyword evidence="9" id="KW-1185">Reference proteome</keyword>
<keyword evidence="4" id="KW-0238">DNA-binding</keyword>
<dbReference type="CDD" id="cd12148">
    <property type="entry name" value="fungal_TF_MHR"/>
    <property type="match status" value="1"/>
</dbReference>
<evidence type="ECO:0000256" key="6">
    <source>
        <dbReference type="ARBA" id="ARBA00023242"/>
    </source>
</evidence>
<organism evidence="8 9">
    <name type="scientific">Rhizopus oryzae</name>
    <name type="common">Mucormycosis agent</name>
    <name type="synonym">Rhizopus arrhizus var. delemar</name>
    <dbReference type="NCBI Taxonomy" id="64495"/>
    <lineage>
        <taxon>Eukaryota</taxon>
        <taxon>Fungi</taxon>
        <taxon>Fungi incertae sedis</taxon>
        <taxon>Mucoromycota</taxon>
        <taxon>Mucoromycotina</taxon>
        <taxon>Mucoromycetes</taxon>
        <taxon>Mucorales</taxon>
        <taxon>Mucorineae</taxon>
        <taxon>Rhizopodaceae</taxon>
        <taxon>Rhizopus</taxon>
    </lineage>
</organism>
<evidence type="ECO:0000256" key="5">
    <source>
        <dbReference type="ARBA" id="ARBA00023163"/>
    </source>
</evidence>
<comment type="caution">
    <text evidence="8">The sequence shown here is derived from an EMBL/GenBank/DDBJ whole genome shotgun (WGS) entry which is preliminary data.</text>
</comment>
<dbReference type="AlphaFoldDB" id="A0A9P6X5W4"/>
<gene>
    <name evidence="8" type="ORF">G6F64_007907</name>
</gene>
<evidence type="ECO:0000313" key="9">
    <source>
        <dbReference type="Proteomes" id="UP000716291"/>
    </source>
</evidence>
<evidence type="ECO:0000256" key="1">
    <source>
        <dbReference type="ARBA" id="ARBA00022723"/>
    </source>
</evidence>
<dbReference type="GO" id="GO:0003677">
    <property type="term" value="F:DNA binding"/>
    <property type="evidence" value="ECO:0007669"/>
    <property type="project" value="UniProtKB-KW"/>
</dbReference>